<proteinExistence type="predicted"/>
<dbReference type="Proteomes" id="UP000039370">
    <property type="component" value="Unassembled WGS sequence"/>
</dbReference>
<evidence type="ECO:0000313" key="2">
    <source>
        <dbReference type="Proteomes" id="UP000039370"/>
    </source>
</evidence>
<reference evidence="2" key="1">
    <citation type="submission" date="2015-01" db="EMBL/GenBank/DDBJ databases">
        <authorList>
            <person name="MANFREDI Pablo"/>
        </authorList>
    </citation>
    <scope>NUCLEOTIDE SEQUENCE [LARGE SCALE GENOMIC DNA]</scope>
    <source>
        <strain evidence="2">Cc11</strain>
    </source>
</reference>
<evidence type="ECO:0000313" key="1">
    <source>
        <dbReference type="EMBL" id="CEN53226.1"/>
    </source>
</evidence>
<organism evidence="1 2">
    <name type="scientific">Capnocytophaga canimorsus</name>
    <dbReference type="NCBI Taxonomy" id="28188"/>
    <lineage>
        <taxon>Bacteria</taxon>
        <taxon>Pseudomonadati</taxon>
        <taxon>Bacteroidota</taxon>
        <taxon>Flavobacteriia</taxon>
        <taxon>Flavobacteriales</taxon>
        <taxon>Flavobacteriaceae</taxon>
        <taxon>Capnocytophaga</taxon>
    </lineage>
</organism>
<dbReference type="AlphaFoldDB" id="A0A0B7IMY7"/>
<name>A0A0B7IMY7_9FLAO</name>
<dbReference type="EMBL" id="CDOK01000218">
    <property type="protein sequence ID" value="CEN53226.1"/>
    <property type="molecule type" value="Genomic_DNA"/>
</dbReference>
<gene>
    <name evidence="1" type="ORF">CCAN11_700007</name>
</gene>
<accession>A0A0B7IMY7</accession>
<protein>
    <submittedName>
        <fullName evidence="1">Uncharacterized protein</fullName>
    </submittedName>
</protein>
<sequence length="135" mass="15720">MVLFANSLKNNKKHIQLINLVVLIGMLKVGFPIGEYFHHHQSDAEVCTQNSKQKCTHKTHFSAIKYHSDCIFHQLHPFFDGIFYGYYIHTIYPSSDIAYFTKDYTFIKSIFTPSRAPLPELARIKAFLLVHTTRQ</sequence>